<dbReference type="GO" id="GO:0098552">
    <property type="term" value="C:side of membrane"/>
    <property type="evidence" value="ECO:0007669"/>
    <property type="project" value="UniProtKB-KW"/>
</dbReference>
<dbReference type="AlphaFoldDB" id="A0A9E7FG08"/>
<dbReference type="Proteomes" id="UP001055439">
    <property type="component" value="Chromosome 3"/>
</dbReference>
<keyword evidence="3" id="KW-0336">GPI-anchor</keyword>
<dbReference type="PANTHER" id="PTHR32077">
    <property type="entry name" value="FASCICLIN-LIKE ARABINOGALACTAN PROTEIN"/>
    <property type="match status" value="1"/>
</dbReference>
<feature type="region of interest" description="Disordered" evidence="6">
    <location>
        <begin position="1"/>
        <end position="24"/>
    </location>
</feature>
<evidence type="ECO:0000256" key="5">
    <source>
        <dbReference type="ARBA" id="ARBA00023136"/>
    </source>
</evidence>
<dbReference type="GO" id="GO:0005886">
    <property type="term" value="C:plasma membrane"/>
    <property type="evidence" value="ECO:0007669"/>
    <property type="project" value="UniProtKB-SubCell"/>
</dbReference>
<accession>A0A9E7FG08</accession>
<gene>
    <name evidence="7" type="ORF">MUK42_01353</name>
</gene>
<sequence length="84" mass="9501">RAAPIPLWPRRPRLPTRSSPVTSWSHPPLLSGLLSSLTTQELVSLVLYHILPRYYTLFTFETTSNPMNTQASRSSSIYTLNITT</sequence>
<evidence type="ECO:0000256" key="4">
    <source>
        <dbReference type="ARBA" id="ARBA00022729"/>
    </source>
</evidence>
<keyword evidence="5" id="KW-0472">Membrane</keyword>
<dbReference type="OrthoDB" id="286301at2759"/>
<name>A0A9E7FG08_9LILI</name>
<comment type="subcellular location">
    <subcellularLocation>
        <location evidence="1">Cell membrane</location>
        <topology evidence="1">Lipid-anchor</topology>
        <topology evidence="1">GPI-anchor</topology>
    </subcellularLocation>
</comment>
<evidence type="ECO:0000256" key="6">
    <source>
        <dbReference type="SAM" id="MobiDB-lite"/>
    </source>
</evidence>
<dbReference type="InterPro" id="IPR045003">
    <property type="entry name" value="FLA_A"/>
</dbReference>
<evidence type="ECO:0000256" key="1">
    <source>
        <dbReference type="ARBA" id="ARBA00004609"/>
    </source>
</evidence>
<feature type="compositionally biased region" description="Low complexity" evidence="6">
    <location>
        <begin position="15"/>
        <end position="24"/>
    </location>
</feature>
<reference evidence="7" key="1">
    <citation type="submission" date="2022-05" db="EMBL/GenBank/DDBJ databases">
        <title>The Musa troglodytarum L. genome provides insights into the mechanism of non-climacteric behaviour and enrichment of carotenoids.</title>
        <authorList>
            <person name="Wang J."/>
        </authorList>
    </citation>
    <scope>NUCLEOTIDE SEQUENCE</scope>
    <source>
        <tissue evidence="7">Leaf</tissue>
    </source>
</reference>
<evidence type="ECO:0000256" key="2">
    <source>
        <dbReference type="ARBA" id="ARBA00022475"/>
    </source>
</evidence>
<protein>
    <submittedName>
        <fullName evidence="7">Fasciclin domain</fullName>
    </submittedName>
</protein>
<evidence type="ECO:0000313" key="7">
    <source>
        <dbReference type="EMBL" id="URD93576.1"/>
    </source>
</evidence>
<keyword evidence="8" id="KW-1185">Reference proteome</keyword>
<feature type="non-terminal residue" evidence="7">
    <location>
        <position position="1"/>
    </location>
</feature>
<keyword evidence="2" id="KW-1003">Cell membrane</keyword>
<dbReference type="PANTHER" id="PTHR32077:SF54">
    <property type="entry name" value="FASCICLIN-LIKE ARABINOGALACTAN PROTEIN 13-RELATED"/>
    <property type="match status" value="1"/>
</dbReference>
<keyword evidence="3" id="KW-0325">Glycoprotein</keyword>
<evidence type="ECO:0000256" key="3">
    <source>
        <dbReference type="ARBA" id="ARBA00022622"/>
    </source>
</evidence>
<evidence type="ECO:0000313" key="8">
    <source>
        <dbReference type="Proteomes" id="UP001055439"/>
    </source>
</evidence>
<keyword evidence="4" id="KW-0732">Signal</keyword>
<organism evidence="7 8">
    <name type="scientific">Musa troglodytarum</name>
    <name type="common">fe'i banana</name>
    <dbReference type="NCBI Taxonomy" id="320322"/>
    <lineage>
        <taxon>Eukaryota</taxon>
        <taxon>Viridiplantae</taxon>
        <taxon>Streptophyta</taxon>
        <taxon>Embryophyta</taxon>
        <taxon>Tracheophyta</taxon>
        <taxon>Spermatophyta</taxon>
        <taxon>Magnoliopsida</taxon>
        <taxon>Liliopsida</taxon>
        <taxon>Zingiberales</taxon>
        <taxon>Musaceae</taxon>
        <taxon>Musa</taxon>
    </lineage>
</organism>
<dbReference type="GO" id="GO:0009834">
    <property type="term" value="P:plant-type secondary cell wall biogenesis"/>
    <property type="evidence" value="ECO:0007669"/>
    <property type="project" value="TreeGrafter"/>
</dbReference>
<proteinExistence type="predicted"/>
<dbReference type="EMBL" id="CP097505">
    <property type="protein sequence ID" value="URD93576.1"/>
    <property type="molecule type" value="Genomic_DNA"/>
</dbReference>
<keyword evidence="3" id="KW-0449">Lipoprotein</keyword>